<keyword evidence="1" id="KW-0472">Membrane</keyword>
<evidence type="ECO:0000313" key="3">
    <source>
        <dbReference type="EMBL" id="KKK87506.1"/>
    </source>
</evidence>
<feature type="transmembrane region" description="Helical" evidence="1">
    <location>
        <begin position="6"/>
        <end position="21"/>
    </location>
</feature>
<reference evidence="3" key="1">
    <citation type="journal article" date="2015" name="Nature">
        <title>Complex archaea that bridge the gap between prokaryotes and eukaryotes.</title>
        <authorList>
            <person name="Spang A."/>
            <person name="Saw J.H."/>
            <person name="Jorgensen S.L."/>
            <person name="Zaremba-Niedzwiedzka K."/>
            <person name="Martijn J."/>
            <person name="Lind A.E."/>
            <person name="van Eijk R."/>
            <person name="Schleper C."/>
            <person name="Guy L."/>
            <person name="Ettema T.J."/>
        </authorList>
    </citation>
    <scope>NUCLEOTIDE SEQUENCE</scope>
</reference>
<feature type="domain" description="VanZ-like" evidence="2">
    <location>
        <begin position="23"/>
        <end position="114"/>
    </location>
</feature>
<evidence type="ECO:0000256" key="1">
    <source>
        <dbReference type="SAM" id="Phobius"/>
    </source>
</evidence>
<organism evidence="3">
    <name type="scientific">marine sediment metagenome</name>
    <dbReference type="NCBI Taxonomy" id="412755"/>
    <lineage>
        <taxon>unclassified sequences</taxon>
        <taxon>metagenomes</taxon>
        <taxon>ecological metagenomes</taxon>
    </lineage>
</organism>
<dbReference type="PANTHER" id="PTHR28008:SF1">
    <property type="entry name" value="DOMAIN PROTEIN, PUTATIVE (AFU_ORTHOLOGUE AFUA_3G10980)-RELATED"/>
    <property type="match status" value="1"/>
</dbReference>
<sequence>MKKIIFFAPASLYYAFIFYLSSRSHDIKIDILFFDKVIHIVEFAILGLLLSFGYFMSLKSPLMVKAVLTICSGILLGGLDEFHQYFIPRRSVEFFDVIADTTGILIGLLLYYYFSRSAKGKIFAEKLS</sequence>
<dbReference type="PANTHER" id="PTHR28008">
    <property type="entry name" value="DOMAIN PROTEIN, PUTATIVE (AFU_ORTHOLOGUE AFUA_3G10980)-RELATED"/>
    <property type="match status" value="1"/>
</dbReference>
<proteinExistence type="predicted"/>
<dbReference type="NCBIfam" id="NF037970">
    <property type="entry name" value="vanZ_1"/>
    <property type="match status" value="1"/>
</dbReference>
<feature type="transmembrane region" description="Helical" evidence="1">
    <location>
        <begin position="33"/>
        <end position="56"/>
    </location>
</feature>
<protein>
    <recommendedName>
        <fullName evidence="2">VanZ-like domain-containing protein</fullName>
    </recommendedName>
</protein>
<dbReference type="AlphaFoldDB" id="A0A0F9BT18"/>
<keyword evidence="1" id="KW-1133">Transmembrane helix</keyword>
<accession>A0A0F9BT18</accession>
<name>A0A0F9BT18_9ZZZZ</name>
<keyword evidence="1" id="KW-0812">Transmembrane</keyword>
<dbReference type="Pfam" id="PF04892">
    <property type="entry name" value="VanZ"/>
    <property type="match status" value="1"/>
</dbReference>
<evidence type="ECO:0000259" key="2">
    <source>
        <dbReference type="Pfam" id="PF04892"/>
    </source>
</evidence>
<comment type="caution">
    <text evidence="3">The sequence shown here is derived from an EMBL/GenBank/DDBJ whole genome shotgun (WGS) entry which is preliminary data.</text>
</comment>
<feature type="transmembrane region" description="Helical" evidence="1">
    <location>
        <begin position="62"/>
        <end position="82"/>
    </location>
</feature>
<dbReference type="EMBL" id="LAZR01050370">
    <property type="protein sequence ID" value="KKK87506.1"/>
    <property type="molecule type" value="Genomic_DNA"/>
</dbReference>
<dbReference type="InterPro" id="IPR006976">
    <property type="entry name" value="VanZ-like"/>
</dbReference>
<feature type="transmembrane region" description="Helical" evidence="1">
    <location>
        <begin position="94"/>
        <end position="114"/>
    </location>
</feature>
<gene>
    <name evidence="3" type="ORF">LCGC14_2752550</name>
</gene>